<dbReference type="PANTHER" id="PTHR42648">
    <property type="entry name" value="TRANSPOSASE, PUTATIVE-RELATED"/>
    <property type="match status" value="1"/>
</dbReference>
<dbReference type="AlphaFoldDB" id="A0AAV2YX46"/>
<proteinExistence type="predicted"/>
<evidence type="ECO:0000259" key="2">
    <source>
        <dbReference type="Pfam" id="PF25597"/>
    </source>
</evidence>
<name>A0AAV2YX46_9STRA</name>
<feature type="compositionally biased region" description="Low complexity" evidence="1">
    <location>
        <begin position="285"/>
        <end position="294"/>
    </location>
</feature>
<feature type="region of interest" description="Disordered" evidence="1">
    <location>
        <begin position="285"/>
        <end position="324"/>
    </location>
</feature>
<sequence length="324" mass="36864">MKRQAGRYIQTIIQRQSFPVKQEKEFVNNSIDDWYSARGIVHMKVSPKSSQLNPCERAHQSLVSMAKAMMEDSGLSRFCWADAIRNATYVKNRVYHKSHNGVPYEKMFGVRPDIHHIRKFGALANPHIPKTPGRKKFDDNAKPGFVLGYQDDTVGCKVYVPADGTKQFVSDLKVEESEVYRNRHERTSDFNDIKRLHFTSRSTGYDEDDSYSLDASYAEMDLFCSEDRVSMDEAVESQIVASLMDNTRMDMSVLLDIEDARRNADEEETMPRVAESIRTQINDTRAATRATAGTESIRANSESASVHTVPVSEHSLPEIKRALR</sequence>
<evidence type="ECO:0000313" key="3">
    <source>
        <dbReference type="EMBL" id="DAZ97849.1"/>
    </source>
</evidence>
<dbReference type="Proteomes" id="UP001146120">
    <property type="component" value="Unassembled WGS sequence"/>
</dbReference>
<dbReference type="Gene3D" id="3.30.420.10">
    <property type="entry name" value="Ribonuclease H-like superfamily/Ribonuclease H"/>
    <property type="match status" value="1"/>
</dbReference>
<evidence type="ECO:0000256" key="1">
    <source>
        <dbReference type="SAM" id="MobiDB-lite"/>
    </source>
</evidence>
<dbReference type="Pfam" id="PF25597">
    <property type="entry name" value="SH3_retrovirus"/>
    <property type="match status" value="1"/>
</dbReference>
<dbReference type="GO" id="GO:0003676">
    <property type="term" value="F:nucleic acid binding"/>
    <property type="evidence" value="ECO:0007669"/>
    <property type="project" value="InterPro"/>
</dbReference>
<evidence type="ECO:0000313" key="4">
    <source>
        <dbReference type="Proteomes" id="UP001146120"/>
    </source>
</evidence>
<reference evidence="3" key="2">
    <citation type="journal article" date="2023" name="Microbiol Resour">
        <title>Decontamination and Annotation of the Draft Genome Sequence of the Oomycete Lagenidium giganteum ARSEF 373.</title>
        <authorList>
            <person name="Morgan W.R."/>
            <person name="Tartar A."/>
        </authorList>
    </citation>
    <scope>NUCLEOTIDE SEQUENCE</scope>
    <source>
        <strain evidence="3">ARSEF 373</strain>
    </source>
</reference>
<gene>
    <name evidence="3" type="ORF">N0F65_002519</name>
</gene>
<feature type="domain" description="Retroviral polymerase SH3-like" evidence="2">
    <location>
        <begin position="124"/>
        <end position="185"/>
    </location>
</feature>
<organism evidence="3 4">
    <name type="scientific">Lagenidium giganteum</name>
    <dbReference type="NCBI Taxonomy" id="4803"/>
    <lineage>
        <taxon>Eukaryota</taxon>
        <taxon>Sar</taxon>
        <taxon>Stramenopiles</taxon>
        <taxon>Oomycota</taxon>
        <taxon>Peronosporomycetes</taxon>
        <taxon>Pythiales</taxon>
        <taxon>Pythiaceae</taxon>
    </lineage>
</organism>
<feature type="compositionally biased region" description="Polar residues" evidence="1">
    <location>
        <begin position="297"/>
        <end position="306"/>
    </location>
</feature>
<dbReference type="EMBL" id="DAKRPA010000124">
    <property type="protein sequence ID" value="DAZ97849.1"/>
    <property type="molecule type" value="Genomic_DNA"/>
</dbReference>
<dbReference type="SUPFAM" id="SSF53098">
    <property type="entry name" value="Ribonuclease H-like"/>
    <property type="match status" value="1"/>
</dbReference>
<dbReference type="InterPro" id="IPR012337">
    <property type="entry name" value="RNaseH-like_sf"/>
</dbReference>
<dbReference type="PANTHER" id="PTHR42648:SF28">
    <property type="entry name" value="TRANSPOSON-ENCODED PROTEIN WITH RIBONUCLEASE H-LIKE AND RETROVIRUS ZINC FINGER-LIKE DOMAINS"/>
    <property type="match status" value="1"/>
</dbReference>
<dbReference type="InterPro" id="IPR057670">
    <property type="entry name" value="SH3_retrovirus"/>
</dbReference>
<accession>A0AAV2YX46</accession>
<feature type="compositionally biased region" description="Basic and acidic residues" evidence="1">
    <location>
        <begin position="315"/>
        <end position="324"/>
    </location>
</feature>
<dbReference type="InterPro" id="IPR039537">
    <property type="entry name" value="Retrotran_Ty1/copia-like"/>
</dbReference>
<reference evidence="3" key="1">
    <citation type="submission" date="2022-11" db="EMBL/GenBank/DDBJ databases">
        <authorList>
            <person name="Morgan W.R."/>
            <person name="Tartar A."/>
        </authorList>
    </citation>
    <scope>NUCLEOTIDE SEQUENCE</scope>
    <source>
        <strain evidence="3">ARSEF 373</strain>
    </source>
</reference>
<keyword evidence="4" id="KW-1185">Reference proteome</keyword>
<protein>
    <recommendedName>
        <fullName evidence="2">Retroviral polymerase SH3-like domain-containing protein</fullName>
    </recommendedName>
</protein>
<dbReference type="InterPro" id="IPR036397">
    <property type="entry name" value="RNaseH_sf"/>
</dbReference>
<comment type="caution">
    <text evidence="3">The sequence shown here is derived from an EMBL/GenBank/DDBJ whole genome shotgun (WGS) entry which is preliminary data.</text>
</comment>